<evidence type="ECO:0000313" key="2">
    <source>
        <dbReference type="EMBL" id="MDQ9073073.1"/>
    </source>
</evidence>
<dbReference type="PANTHER" id="PTHR37549:SF1">
    <property type="entry name" value="LIPOPROTEIN LPRI"/>
    <property type="match status" value="1"/>
</dbReference>
<dbReference type="Proteomes" id="UP001243195">
    <property type="component" value="Unassembled WGS sequence"/>
</dbReference>
<feature type="chain" id="PRO_5043970251" description="DUF1311 domain-containing protein" evidence="1">
    <location>
        <begin position="27"/>
        <end position="119"/>
    </location>
</feature>
<sequence>MKTIIHTSTLFFSCLFSLAFATASHAASFNCAAAKTVTEHTICDTRSLNDADVKMATTYNIVRHLVPMGTRSIIQDQQIKWLKLRDDCRDSVSCLTDVYKMQQQRLDKYMSRIYQQGPF</sequence>
<dbReference type="InterPro" id="IPR052755">
    <property type="entry name" value="Lysozyme_Inhibitor_LprI"/>
</dbReference>
<feature type="signal peptide" evidence="1">
    <location>
        <begin position="1"/>
        <end position="26"/>
    </location>
</feature>
<dbReference type="GO" id="GO:0005576">
    <property type="term" value="C:extracellular region"/>
    <property type="evidence" value="ECO:0007669"/>
    <property type="project" value="TreeGrafter"/>
</dbReference>
<evidence type="ECO:0000313" key="3">
    <source>
        <dbReference type="Proteomes" id="UP001243195"/>
    </source>
</evidence>
<gene>
    <name evidence="2" type="ORF">RFH51_16590</name>
</gene>
<reference evidence="2" key="1">
    <citation type="submission" date="2023-08" db="EMBL/GenBank/DDBJ databases">
        <title>Emergence of clinically-relevant ST2 carbapenem-resistant Acinetobacter baumannii strains in hospital sewages in Zhejiang, East of China.</title>
        <authorList>
            <person name="Kaichao C."/>
            <person name="Zhang R."/>
        </authorList>
    </citation>
    <scope>NUCLEOTIDE SEQUENCE</scope>
    <source>
        <strain evidence="2">M-SY-60</strain>
    </source>
</reference>
<evidence type="ECO:0008006" key="4">
    <source>
        <dbReference type="Google" id="ProtNLM"/>
    </source>
</evidence>
<dbReference type="EMBL" id="JAVIDA010000033">
    <property type="protein sequence ID" value="MDQ9073073.1"/>
    <property type="molecule type" value="Genomic_DNA"/>
</dbReference>
<proteinExistence type="predicted"/>
<evidence type="ECO:0000256" key="1">
    <source>
        <dbReference type="SAM" id="SignalP"/>
    </source>
</evidence>
<dbReference type="AlphaFoldDB" id="A0AAW8JLF9"/>
<dbReference type="Gene3D" id="1.20.1270.180">
    <property type="match status" value="1"/>
</dbReference>
<name>A0AAW8JLF9_9GAMM</name>
<accession>A0AAW8JLF9</accession>
<organism evidence="2 3">
    <name type="scientific">Acinetobacter gerneri</name>
    <dbReference type="NCBI Taxonomy" id="202952"/>
    <lineage>
        <taxon>Bacteria</taxon>
        <taxon>Pseudomonadati</taxon>
        <taxon>Pseudomonadota</taxon>
        <taxon>Gammaproteobacteria</taxon>
        <taxon>Moraxellales</taxon>
        <taxon>Moraxellaceae</taxon>
        <taxon>Acinetobacter</taxon>
    </lineage>
</organism>
<comment type="caution">
    <text evidence="2">The sequence shown here is derived from an EMBL/GenBank/DDBJ whole genome shotgun (WGS) entry which is preliminary data.</text>
</comment>
<protein>
    <recommendedName>
        <fullName evidence="4">DUF1311 domain-containing protein</fullName>
    </recommendedName>
</protein>
<keyword evidence="1" id="KW-0732">Signal</keyword>
<dbReference type="PANTHER" id="PTHR37549">
    <property type="entry name" value="LIPOPROTEIN LPRI"/>
    <property type="match status" value="1"/>
</dbReference>